<evidence type="ECO:0000259" key="4">
    <source>
        <dbReference type="PROSITE" id="PS50240"/>
    </source>
</evidence>
<keyword evidence="1" id="KW-1015">Disulfide bond</keyword>
<comment type="caution">
    <text evidence="5">The sequence shown here is derived from an EMBL/GenBank/DDBJ whole genome shotgun (WGS) entry which is preliminary data.</text>
</comment>
<feature type="domain" description="Peptidase S1" evidence="4">
    <location>
        <begin position="45"/>
        <end position="277"/>
    </location>
</feature>
<dbReference type="PROSITE" id="PS00135">
    <property type="entry name" value="TRYPSIN_SER"/>
    <property type="match status" value="1"/>
</dbReference>
<keyword evidence="3" id="KW-0732">Signal</keyword>
<keyword evidence="2" id="KW-0720">Serine protease</keyword>
<dbReference type="PRINTS" id="PR00722">
    <property type="entry name" value="CHYMOTRYPSIN"/>
</dbReference>
<keyword evidence="2" id="KW-0378">Hydrolase</keyword>
<dbReference type="CDD" id="cd00190">
    <property type="entry name" value="Tryp_SPc"/>
    <property type="match status" value="1"/>
</dbReference>
<dbReference type="InterPro" id="IPR033116">
    <property type="entry name" value="TRYPSIN_SER"/>
</dbReference>
<evidence type="ECO:0000256" key="1">
    <source>
        <dbReference type="ARBA" id="ARBA00023157"/>
    </source>
</evidence>
<dbReference type="InterPro" id="IPR001314">
    <property type="entry name" value="Peptidase_S1A"/>
</dbReference>
<dbReference type="PANTHER" id="PTHR24252">
    <property type="entry name" value="ACROSIN-RELATED"/>
    <property type="match status" value="1"/>
</dbReference>
<dbReference type="InterPro" id="IPR001254">
    <property type="entry name" value="Trypsin_dom"/>
</dbReference>
<proteinExistence type="predicted"/>
<accession>A0A8J3YMK0</accession>
<dbReference type="RefSeq" id="WP_203901771.1">
    <property type="nucleotide sequence ID" value="NZ_BOPF01000020.1"/>
</dbReference>
<dbReference type="PROSITE" id="PS00134">
    <property type="entry name" value="TRYPSIN_HIS"/>
    <property type="match status" value="1"/>
</dbReference>
<feature type="signal peptide" evidence="3">
    <location>
        <begin position="1"/>
        <end position="33"/>
    </location>
</feature>
<dbReference type="PANTHER" id="PTHR24252:SF7">
    <property type="entry name" value="HYALIN"/>
    <property type="match status" value="1"/>
</dbReference>
<evidence type="ECO:0000313" key="6">
    <source>
        <dbReference type="Proteomes" id="UP000619260"/>
    </source>
</evidence>
<feature type="chain" id="PRO_5035224759" evidence="3">
    <location>
        <begin position="34"/>
        <end position="279"/>
    </location>
</feature>
<dbReference type="GO" id="GO:0004252">
    <property type="term" value="F:serine-type endopeptidase activity"/>
    <property type="evidence" value="ECO:0007669"/>
    <property type="project" value="InterPro"/>
</dbReference>
<dbReference type="InterPro" id="IPR043504">
    <property type="entry name" value="Peptidase_S1_PA_chymotrypsin"/>
</dbReference>
<dbReference type="FunFam" id="2.40.10.10:FF:000002">
    <property type="entry name" value="Transmembrane protease serine"/>
    <property type="match status" value="1"/>
</dbReference>
<evidence type="ECO:0000256" key="3">
    <source>
        <dbReference type="SAM" id="SignalP"/>
    </source>
</evidence>
<protein>
    <submittedName>
        <fullName evidence="5">Trypsin</fullName>
    </submittedName>
</protein>
<sequence>MGGRSRKAWLLRRGVIAAAVVAGLATALGTANAMTQPDPDVSTKIVGGNRAEANEFPWMVRLSMGCGGALFEQDIVLTAAHCVTDFGNGPETTITATAGTVDLQDPNRIVVRSTSITIAPDLVFQSSNTSFALVNDWALIKLQRAIDLPTLPIAENADNDKGRFDIMGWGASAEGGGQKRFLRKAEVPSVTDATCEQNYEAAGFVYDANAHLCAGFLTKEIDSCQGDSGGPMVRDLGNGRFVQVGIVSFGNGCARADFPGVYTQVSSFADDIKAAAARL</sequence>
<dbReference type="PROSITE" id="PS50240">
    <property type="entry name" value="TRYPSIN_DOM"/>
    <property type="match status" value="1"/>
</dbReference>
<evidence type="ECO:0000256" key="2">
    <source>
        <dbReference type="RuleBase" id="RU363034"/>
    </source>
</evidence>
<gene>
    <name evidence="5" type="ORF">Val02_51600</name>
</gene>
<name>A0A8J3YMK0_9ACTN</name>
<dbReference type="EMBL" id="BOPF01000020">
    <property type="protein sequence ID" value="GIJ48274.1"/>
    <property type="molecule type" value="Genomic_DNA"/>
</dbReference>
<dbReference type="GO" id="GO:0006508">
    <property type="term" value="P:proteolysis"/>
    <property type="evidence" value="ECO:0007669"/>
    <property type="project" value="UniProtKB-KW"/>
</dbReference>
<dbReference type="Proteomes" id="UP000619260">
    <property type="component" value="Unassembled WGS sequence"/>
</dbReference>
<dbReference type="SUPFAM" id="SSF50494">
    <property type="entry name" value="Trypsin-like serine proteases"/>
    <property type="match status" value="1"/>
</dbReference>
<dbReference type="InterPro" id="IPR018114">
    <property type="entry name" value="TRYPSIN_HIS"/>
</dbReference>
<reference evidence="5" key="1">
    <citation type="submission" date="2021-01" db="EMBL/GenBank/DDBJ databases">
        <title>Whole genome shotgun sequence of Virgisporangium aliadipatigenens NBRC 105644.</title>
        <authorList>
            <person name="Komaki H."/>
            <person name="Tamura T."/>
        </authorList>
    </citation>
    <scope>NUCLEOTIDE SEQUENCE</scope>
    <source>
        <strain evidence="5">NBRC 105644</strain>
    </source>
</reference>
<evidence type="ECO:0000313" key="5">
    <source>
        <dbReference type="EMBL" id="GIJ48274.1"/>
    </source>
</evidence>
<dbReference type="AlphaFoldDB" id="A0A8J3YMK0"/>
<dbReference type="SMART" id="SM00020">
    <property type="entry name" value="Tryp_SPc"/>
    <property type="match status" value="1"/>
</dbReference>
<dbReference type="Pfam" id="PF00089">
    <property type="entry name" value="Trypsin"/>
    <property type="match status" value="1"/>
</dbReference>
<keyword evidence="2" id="KW-0645">Protease</keyword>
<keyword evidence="6" id="KW-1185">Reference proteome</keyword>
<organism evidence="5 6">
    <name type="scientific">Virgisporangium aliadipatigenens</name>
    <dbReference type="NCBI Taxonomy" id="741659"/>
    <lineage>
        <taxon>Bacteria</taxon>
        <taxon>Bacillati</taxon>
        <taxon>Actinomycetota</taxon>
        <taxon>Actinomycetes</taxon>
        <taxon>Micromonosporales</taxon>
        <taxon>Micromonosporaceae</taxon>
        <taxon>Virgisporangium</taxon>
    </lineage>
</organism>
<dbReference type="Gene3D" id="2.40.10.10">
    <property type="entry name" value="Trypsin-like serine proteases"/>
    <property type="match status" value="2"/>
</dbReference>
<dbReference type="InterPro" id="IPR009003">
    <property type="entry name" value="Peptidase_S1_PA"/>
</dbReference>